<accession>A0A975K6L7</accession>
<dbReference type="PANTHER" id="PTHR11579">
    <property type="entry name" value="PROTEIN-L-ISOASPARTATE O-METHYLTRANSFERASE"/>
    <property type="match status" value="1"/>
</dbReference>
<protein>
    <recommendedName>
        <fullName evidence="2">Protein-L-isoaspartate O-methyltransferase</fullName>
    </recommendedName>
    <alternativeName>
        <fullName evidence="3">Protein L-isoaspartyl methyltransferase</fullName>
    </alternativeName>
</protein>
<evidence type="ECO:0000256" key="2">
    <source>
        <dbReference type="ARBA" id="ARBA00013346"/>
    </source>
</evidence>
<keyword evidence="5" id="KW-1185">Reference proteome</keyword>
<evidence type="ECO:0000313" key="5">
    <source>
        <dbReference type="Proteomes" id="UP000681425"/>
    </source>
</evidence>
<dbReference type="InterPro" id="IPR029063">
    <property type="entry name" value="SAM-dependent_MTases_sf"/>
</dbReference>
<gene>
    <name evidence="4" type="ORF">KFK14_20345</name>
</gene>
<dbReference type="GO" id="GO:0004719">
    <property type="term" value="F:protein-L-isoaspartate (D-aspartate) O-methyltransferase activity"/>
    <property type="evidence" value="ECO:0007669"/>
    <property type="project" value="InterPro"/>
</dbReference>
<dbReference type="Proteomes" id="UP000681425">
    <property type="component" value="Chromosome"/>
</dbReference>
<sequence>MMATEQTYSSMRSAMVDSQLRTSDVNDAGVIAAMAAVPREAFLPEERQSMAYIDRPVRLGGGRALNPPLATGRLLTEAGVKAGDKVLLIGAATGYAAALLQKIGAVVTAVEEDAALAAKATSAGIAITITPLSAGSPDGAPYDIIVVDGAVEELPAALVGQLAEGGRLVTGLVERGVTRLCAGRKSGSAFGLASLVDMEMVVLPGFAKPEGFVF</sequence>
<evidence type="ECO:0000313" key="4">
    <source>
        <dbReference type="EMBL" id="QUT05314.1"/>
    </source>
</evidence>
<evidence type="ECO:0000256" key="3">
    <source>
        <dbReference type="ARBA" id="ARBA00030757"/>
    </source>
</evidence>
<name>A0A975K6L7_9SPHN</name>
<dbReference type="Pfam" id="PF01135">
    <property type="entry name" value="PCMT"/>
    <property type="match status" value="1"/>
</dbReference>
<proteinExistence type="inferred from homology"/>
<dbReference type="AlphaFoldDB" id="A0A975K6L7"/>
<dbReference type="KEGG" id="spph:KFK14_20345"/>
<dbReference type="PANTHER" id="PTHR11579:SF18">
    <property type="entry name" value="PROTEIN-L-ISOASPARTATE O-METHYLTRANSFERASE"/>
    <property type="match status" value="1"/>
</dbReference>
<dbReference type="GO" id="GO:0005737">
    <property type="term" value="C:cytoplasm"/>
    <property type="evidence" value="ECO:0007669"/>
    <property type="project" value="TreeGrafter"/>
</dbReference>
<organism evidence="4 5">
    <name type="scientific">Sphingobium phenoxybenzoativorans</name>
    <dbReference type="NCBI Taxonomy" id="1592790"/>
    <lineage>
        <taxon>Bacteria</taxon>
        <taxon>Pseudomonadati</taxon>
        <taxon>Pseudomonadota</taxon>
        <taxon>Alphaproteobacteria</taxon>
        <taxon>Sphingomonadales</taxon>
        <taxon>Sphingomonadaceae</taxon>
        <taxon>Sphingobium</taxon>
    </lineage>
</organism>
<dbReference type="RefSeq" id="WP_212608976.1">
    <property type="nucleotide sequence ID" value="NZ_CP073910.1"/>
</dbReference>
<dbReference type="Gene3D" id="3.40.50.150">
    <property type="entry name" value="Vaccinia Virus protein VP39"/>
    <property type="match status" value="1"/>
</dbReference>
<evidence type="ECO:0000256" key="1">
    <source>
        <dbReference type="ARBA" id="ARBA00005369"/>
    </source>
</evidence>
<dbReference type="InterPro" id="IPR000682">
    <property type="entry name" value="PCMT"/>
</dbReference>
<dbReference type="EMBL" id="CP073910">
    <property type="protein sequence ID" value="QUT05314.1"/>
    <property type="molecule type" value="Genomic_DNA"/>
</dbReference>
<reference evidence="4" key="1">
    <citation type="submission" date="2021-04" db="EMBL/GenBank/DDBJ databases">
        <title>Isolation of p-tert-butylphenol degrading bacteria Sphingobium phenoxybenzoativorans Tas13 from active sludge.</title>
        <authorList>
            <person name="Li Y."/>
        </authorList>
    </citation>
    <scope>NUCLEOTIDE SEQUENCE</scope>
    <source>
        <strain evidence="4">Tas13</strain>
    </source>
</reference>
<dbReference type="SUPFAM" id="SSF53335">
    <property type="entry name" value="S-adenosyl-L-methionine-dependent methyltransferases"/>
    <property type="match status" value="1"/>
</dbReference>
<comment type="similarity">
    <text evidence="1">Belongs to the methyltransferase superfamily. L-isoaspartyl/D-aspartyl protein methyltransferase family.</text>
</comment>